<dbReference type="RefSeq" id="WP_268042747.1">
    <property type="nucleotide sequence ID" value="NZ_CP104064.1"/>
</dbReference>
<dbReference type="Proteomes" id="UP001164803">
    <property type="component" value="Chromosome"/>
</dbReference>
<evidence type="ECO:0000313" key="2">
    <source>
        <dbReference type="EMBL" id="WAH35465.1"/>
    </source>
</evidence>
<dbReference type="EMBL" id="CP104064">
    <property type="protein sequence ID" value="WAH35465.1"/>
    <property type="molecule type" value="Genomic_DNA"/>
</dbReference>
<evidence type="ECO:0000256" key="1">
    <source>
        <dbReference type="SAM" id="Coils"/>
    </source>
</evidence>
<gene>
    <name evidence="2" type="ORF">NZD86_14315</name>
</gene>
<evidence type="ECO:0000313" key="3">
    <source>
        <dbReference type="Proteomes" id="UP001164803"/>
    </source>
</evidence>
<accession>A0ABY6Z0H4</accession>
<proteinExistence type="predicted"/>
<name>A0ABY6Z0H4_9BACL</name>
<sequence>MIEERTILLEIRQPVAVKLILTETTKQQIVQEQRRQIDQVTNELEQLENQGREALQQAMAQGGEFAQQVRQQIENEKNTREQRREELFQQMQQIQQMELGTEIQNMTVETVVTVKPGDDWTKVLLGSEIIVRDGIVQEIRQNGQKIEG</sequence>
<feature type="coiled-coil region" evidence="1">
    <location>
        <begin position="30"/>
        <end position="97"/>
    </location>
</feature>
<organism evidence="2 3">
    <name type="scientific">Alicyclobacillus dauci</name>
    <dbReference type="NCBI Taxonomy" id="1475485"/>
    <lineage>
        <taxon>Bacteria</taxon>
        <taxon>Bacillati</taxon>
        <taxon>Bacillota</taxon>
        <taxon>Bacilli</taxon>
        <taxon>Bacillales</taxon>
        <taxon>Alicyclobacillaceae</taxon>
        <taxon>Alicyclobacillus</taxon>
    </lineage>
</organism>
<reference evidence="2" key="1">
    <citation type="submission" date="2022-08" db="EMBL/GenBank/DDBJ databases">
        <title>Alicyclobacillus dauci DSM2870, complete genome.</title>
        <authorList>
            <person name="Wang Q."/>
            <person name="Cai R."/>
            <person name="Wang Z."/>
        </authorList>
    </citation>
    <scope>NUCLEOTIDE SEQUENCE</scope>
    <source>
        <strain evidence="2">DSM 28700</strain>
    </source>
</reference>
<dbReference type="InterPro" id="IPR021297">
    <property type="entry name" value="YlqD"/>
</dbReference>
<keyword evidence="1" id="KW-0175">Coiled coil</keyword>
<dbReference type="Pfam" id="PF11068">
    <property type="entry name" value="YlqD"/>
    <property type="match status" value="1"/>
</dbReference>
<protein>
    <submittedName>
        <fullName evidence="2">YlqD family protein</fullName>
    </submittedName>
</protein>
<dbReference type="Gene3D" id="6.10.140.1110">
    <property type="match status" value="1"/>
</dbReference>
<keyword evidence="3" id="KW-1185">Reference proteome</keyword>